<organism evidence="1 2">
    <name type="scientific">Geobacter soli</name>
    <dbReference type="NCBI Taxonomy" id="1510391"/>
    <lineage>
        <taxon>Bacteria</taxon>
        <taxon>Pseudomonadati</taxon>
        <taxon>Thermodesulfobacteriota</taxon>
        <taxon>Desulfuromonadia</taxon>
        <taxon>Geobacterales</taxon>
        <taxon>Geobacteraceae</taxon>
        <taxon>Geobacter</taxon>
    </lineage>
</organism>
<gene>
    <name evidence="1" type="ORF">SE37_10585</name>
</gene>
<proteinExistence type="predicted"/>
<evidence type="ECO:0000313" key="1">
    <source>
        <dbReference type="EMBL" id="KIE43048.1"/>
    </source>
</evidence>
<reference evidence="1 2" key="1">
    <citation type="submission" date="2015-01" db="EMBL/GenBank/DDBJ databases">
        <title>Genome sequence of the anaerobic bacterium Geobacter soli GSS01, a dissimilatory Fe(III) reducer from soil.</title>
        <authorList>
            <person name="Yang G."/>
            <person name="Zhou S."/>
        </authorList>
    </citation>
    <scope>NUCLEOTIDE SEQUENCE [LARGE SCALE GENOMIC DNA]</scope>
    <source>
        <strain evidence="1 2">GSS01</strain>
    </source>
</reference>
<dbReference type="AlphaFoldDB" id="A0A0C1TUG9"/>
<comment type="caution">
    <text evidence="1">The sequence shown here is derived from an EMBL/GenBank/DDBJ whole genome shotgun (WGS) entry which is preliminary data.</text>
</comment>
<sequence length="88" mass="10306">MKKLDAKMLEELGESAYRELVAVYCKLRDLKTSITRMHDDYVAQAVPPELNRVQAIRLIVDEAFDDLDRYLRPQCDPDSAYRTVERDE</sequence>
<name>A0A0C1TUG9_9BACT</name>
<dbReference type="Proteomes" id="UP000031433">
    <property type="component" value="Unassembled WGS sequence"/>
</dbReference>
<accession>A0A0C1TUG9</accession>
<dbReference type="EMBL" id="JXBL01000001">
    <property type="protein sequence ID" value="KIE43048.1"/>
    <property type="molecule type" value="Genomic_DNA"/>
</dbReference>
<keyword evidence="2" id="KW-1185">Reference proteome</keyword>
<protein>
    <submittedName>
        <fullName evidence="1">Uncharacterized protein</fullName>
    </submittedName>
</protein>
<dbReference type="RefSeq" id="WP_039646163.1">
    <property type="nucleotide sequence ID" value="NZ_JXBL01000001.1"/>
</dbReference>
<evidence type="ECO:0000313" key="2">
    <source>
        <dbReference type="Proteomes" id="UP000031433"/>
    </source>
</evidence>